<organism evidence="2 3">
    <name type="scientific">Conexibacter stalactiti</name>
    <dbReference type="NCBI Taxonomy" id="1940611"/>
    <lineage>
        <taxon>Bacteria</taxon>
        <taxon>Bacillati</taxon>
        <taxon>Actinomycetota</taxon>
        <taxon>Thermoleophilia</taxon>
        <taxon>Solirubrobacterales</taxon>
        <taxon>Conexibacteraceae</taxon>
        <taxon>Conexibacter</taxon>
    </lineage>
</organism>
<protein>
    <submittedName>
        <fullName evidence="2">GyrI-like domain-containing protein</fullName>
    </submittedName>
</protein>
<feature type="domain" description="AraC effector-binding" evidence="1">
    <location>
        <begin position="3"/>
        <end position="174"/>
    </location>
</feature>
<dbReference type="RefSeq" id="WP_318599058.1">
    <property type="nucleotide sequence ID" value="NZ_JAWSTH010000060.1"/>
</dbReference>
<dbReference type="Gene3D" id="3.20.80.10">
    <property type="entry name" value="Regulatory factor, effector binding domain"/>
    <property type="match status" value="1"/>
</dbReference>
<evidence type="ECO:0000313" key="2">
    <source>
        <dbReference type="EMBL" id="MDW5596620.1"/>
    </source>
</evidence>
<comment type="caution">
    <text evidence="2">The sequence shown here is derived from an EMBL/GenBank/DDBJ whole genome shotgun (WGS) entry which is preliminary data.</text>
</comment>
<gene>
    <name evidence="2" type="ORF">R7226_19895</name>
</gene>
<reference evidence="2 3" key="2">
    <citation type="submission" date="2023-10" db="EMBL/GenBank/DDBJ databases">
        <authorList>
            <person name="Han X.F."/>
        </authorList>
    </citation>
    <scope>NUCLEOTIDE SEQUENCE [LARGE SCALE GENOMIC DNA]</scope>
    <source>
        <strain evidence="2 3">KCTC 39840</strain>
    </source>
</reference>
<sequence length="175" mass="18956">MAAAPRIERREPEHCLALAIAGPTTEFSAHIDEGFPDLFRRLGELGITPAGAPFIRYGIFQPEGRFALDICVPVAPGSAGDDRLRPAELPAGDYAVHVHRGAYRGTTPRWEGRDLPAAHEQVHAWAAGAGVTFATQPSDDGAEDYVAVVERYLVGPPAEDDVEKWETELAFLVAR</sequence>
<dbReference type="SUPFAM" id="SSF55136">
    <property type="entry name" value="Probable bacterial effector-binding domain"/>
    <property type="match status" value="1"/>
</dbReference>
<dbReference type="Proteomes" id="UP001284601">
    <property type="component" value="Unassembled WGS sequence"/>
</dbReference>
<dbReference type="InterPro" id="IPR010499">
    <property type="entry name" value="AraC_E-bd"/>
</dbReference>
<dbReference type="SMART" id="SM00871">
    <property type="entry name" value="AraC_E_bind"/>
    <property type="match status" value="1"/>
</dbReference>
<dbReference type="InterPro" id="IPR011256">
    <property type="entry name" value="Reg_factor_effector_dom_sf"/>
</dbReference>
<evidence type="ECO:0000313" key="3">
    <source>
        <dbReference type="Proteomes" id="UP001284601"/>
    </source>
</evidence>
<proteinExistence type="predicted"/>
<dbReference type="EMBL" id="JAWSTH010000060">
    <property type="protein sequence ID" value="MDW5596620.1"/>
    <property type="molecule type" value="Genomic_DNA"/>
</dbReference>
<dbReference type="Pfam" id="PF06445">
    <property type="entry name" value="GyrI-like"/>
    <property type="match status" value="1"/>
</dbReference>
<name>A0ABU4HTH6_9ACTN</name>
<reference evidence="3" key="1">
    <citation type="submission" date="2023-07" db="EMBL/GenBank/DDBJ databases">
        <title>Conexibacter stalactiti sp. nov., isolated from stalactites in a lava cave and emended description of the genus Conexibacter.</title>
        <authorList>
            <person name="Lee S.D."/>
        </authorList>
    </citation>
    <scope>NUCLEOTIDE SEQUENCE [LARGE SCALE GENOMIC DNA]</scope>
    <source>
        <strain evidence="3">KCTC 39840</strain>
    </source>
</reference>
<keyword evidence="3" id="KW-1185">Reference proteome</keyword>
<accession>A0ABU4HTH6</accession>
<evidence type="ECO:0000259" key="1">
    <source>
        <dbReference type="SMART" id="SM00871"/>
    </source>
</evidence>
<dbReference type="InterPro" id="IPR029442">
    <property type="entry name" value="GyrI-like"/>
</dbReference>